<evidence type="ECO:0000256" key="3">
    <source>
        <dbReference type="ARBA" id="ARBA00022833"/>
    </source>
</evidence>
<keyword evidence="1" id="KW-0479">Metal-binding</keyword>
<feature type="domain" description="Zinc finger DksA/TraR C4-type" evidence="6">
    <location>
        <begin position="92"/>
        <end position="121"/>
    </location>
</feature>
<organism evidence="7">
    <name type="scientific">uncultured Adhaeribacter sp</name>
    <dbReference type="NCBI Taxonomy" id="448109"/>
    <lineage>
        <taxon>Bacteria</taxon>
        <taxon>Pseudomonadati</taxon>
        <taxon>Bacteroidota</taxon>
        <taxon>Cytophagia</taxon>
        <taxon>Cytophagales</taxon>
        <taxon>Hymenobacteraceae</taxon>
        <taxon>Adhaeribacter</taxon>
        <taxon>environmental samples</taxon>
    </lineage>
</organism>
<dbReference type="Gene3D" id="1.20.120.910">
    <property type="entry name" value="DksA, coiled-coil domain"/>
    <property type="match status" value="1"/>
</dbReference>
<dbReference type="EMBL" id="CADCTJ010000767">
    <property type="protein sequence ID" value="CAA9264476.1"/>
    <property type="molecule type" value="Genomic_DNA"/>
</dbReference>
<proteinExistence type="predicted"/>
<feature type="zinc finger region" description="dksA C4-type" evidence="4">
    <location>
        <begin position="97"/>
        <end position="121"/>
    </location>
</feature>
<keyword evidence="3" id="KW-0862">Zinc</keyword>
<gene>
    <name evidence="7" type="ORF">AVDCRST_MAG95-2452</name>
</gene>
<sequence>MLEEPLRYSREELLEFEQIIREKLVNAKKEVAFIKDTLSRRNDSGTDNTASSAKVLEDGADTAEKESLNQLASRQLKFIQQLENALIRIKNGSYGVCIGTGKLIPKERLRAVPHTQHSIEAKLQRRD</sequence>
<dbReference type="PROSITE" id="PS51128">
    <property type="entry name" value="ZF_DKSA_2"/>
    <property type="match status" value="1"/>
</dbReference>
<dbReference type="PANTHER" id="PTHR33823:SF2">
    <property type="entry name" value="RNA POLYMERASE-BINDING TRANSCRIPTION FACTOR DKSA"/>
    <property type="match status" value="1"/>
</dbReference>
<reference evidence="7" key="1">
    <citation type="submission" date="2020-02" db="EMBL/GenBank/DDBJ databases">
        <authorList>
            <person name="Meier V. D."/>
        </authorList>
    </citation>
    <scope>NUCLEOTIDE SEQUENCE</scope>
    <source>
        <strain evidence="7">AVDCRST_MAG95</strain>
    </source>
</reference>
<protein>
    <submittedName>
        <fullName evidence="7">DnaK suppressor protein, putative</fullName>
    </submittedName>
</protein>
<evidence type="ECO:0000256" key="5">
    <source>
        <dbReference type="SAM" id="MobiDB-lite"/>
    </source>
</evidence>
<accession>A0A6J4J0K5</accession>
<name>A0A6J4J0K5_9BACT</name>
<evidence type="ECO:0000256" key="1">
    <source>
        <dbReference type="ARBA" id="ARBA00022723"/>
    </source>
</evidence>
<dbReference type="AlphaFoldDB" id="A0A6J4J0K5"/>
<dbReference type="PANTHER" id="PTHR33823">
    <property type="entry name" value="RNA POLYMERASE-BINDING TRANSCRIPTION FACTOR DKSA-RELATED"/>
    <property type="match status" value="1"/>
</dbReference>
<evidence type="ECO:0000259" key="6">
    <source>
        <dbReference type="Pfam" id="PF01258"/>
    </source>
</evidence>
<dbReference type="Pfam" id="PF01258">
    <property type="entry name" value="zf-dskA_traR"/>
    <property type="match status" value="1"/>
</dbReference>
<evidence type="ECO:0000313" key="7">
    <source>
        <dbReference type="EMBL" id="CAA9264476.1"/>
    </source>
</evidence>
<feature type="region of interest" description="Disordered" evidence="5">
    <location>
        <begin position="38"/>
        <end position="59"/>
    </location>
</feature>
<evidence type="ECO:0000256" key="4">
    <source>
        <dbReference type="PROSITE-ProRule" id="PRU00510"/>
    </source>
</evidence>
<dbReference type="InterPro" id="IPR000962">
    <property type="entry name" value="Znf_DskA_TraR"/>
</dbReference>
<dbReference type="GO" id="GO:0008270">
    <property type="term" value="F:zinc ion binding"/>
    <property type="evidence" value="ECO:0007669"/>
    <property type="project" value="UniProtKB-KW"/>
</dbReference>
<keyword evidence="2" id="KW-0863">Zinc-finger</keyword>
<evidence type="ECO:0000256" key="2">
    <source>
        <dbReference type="ARBA" id="ARBA00022771"/>
    </source>
</evidence>